<accession>A0A0A2J8T7</accession>
<feature type="signal peptide" evidence="1">
    <location>
        <begin position="1"/>
        <end position="15"/>
    </location>
</feature>
<reference evidence="2 3" key="1">
    <citation type="journal article" date="2015" name="Mol. Plant Microbe Interact.">
        <title>Genome, transcriptome, and functional analyses of Penicillium expansum provide new insights into secondary metabolism and pathogenicity.</title>
        <authorList>
            <person name="Ballester A.R."/>
            <person name="Marcet-Houben M."/>
            <person name="Levin E."/>
            <person name="Sela N."/>
            <person name="Selma-Lazaro C."/>
            <person name="Carmona L."/>
            <person name="Wisniewski M."/>
            <person name="Droby S."/>
            <person name="Gonzalez-Candelas L."/>
            <person name="Gabaldon T."/>
        </authorList>
    </citation>
    <scope>NUCLEOTIDE SEQUENCE [LARGE SCALE GENOMIC DNA]</scope>
    <source>
        <strain evidence="2 3">MD-8</strain>
    </source>
</reference>
<dbReference type="RefSeq" id="XP_016599441.1">
    <property type="nucleotide sequence ID" value="XM_016739531.1"/>
</dbReference>
<dbReference type="Proteomes" id="UP000030143">
    <property type="component" value="Unassembled WGS sequence"/>
</dbReference>
<comment type="caution">
    <text evidence="2">The sequence shown here is derived from an EMBL/GenBank/DDBJ whole genome shotgun (WGS) entry which is preliminary data.</text>
</comment>
<dbReference type="STRING" id="27334.A0A0A2J8T7"/>
<name>A0A0A2J8T7_PENEN</name>
<dbReference type="PANTHER" id="PTHR42047">
    <property type="entry name" value="PROTEIN, PUTATIVE (AFU_ORTHOLOGUE AFUA_6G03560)-RELATED"/>
    <property type="match status" value="1"/>
</dbReference>
<evidence type="ECO:0008006" key="4">
    <source>
        <dbReference type="Google" id="ProtNLM"/>
    </source>
</evidence>
<dbReference type="AlphaFoldDB" id="A0A0A2J8T7"/>
<gene>
    <name evidence="2" type="ORF">PEX2_022560</name>
</gene>
<dbReference type="EMBL" id="JQFZ01000138">
    <property type="protein sequence ID" value="KGO57813.1"/>
    <property type="molecule type" value="Genomic_DNA"/>
</dbReference>
<keyword evidence="1" id="KW-0732">Signal</keyword>
<keyword evidence="3" id="KW-1185">Reference proteome</keyword>
<sequence>MKFSALLSLAPLVAAIPGSKQANNSDVAFGVISARSASPVHLLPLNAGGTYFWLGGHAHTYSPIPGIPDTNQTVIANGHFLDVAVPGGQAIYVDNKGALRFTSPHSAYEPTGSSDGPFEYTPGSSFGHWSFKGHGASGFMACPTTNATISYRRSRRGAAAAPKWQVYAALKNATVPTGKVEDCLGFDALTVSVNTTTPVAWEYI</sequence>
<proteinExistence type="predicted"/>
<dbReference type="HOGENOM" id="CLU_078556_0_1_1"/>
<feature type="chain" id="PRO_5012023037" description="IgE-binding protein" evidence="1">
    <location>
        <begin position="16"/>
        <end position="204"/>
    </location>
</feature>
<dbReference type="VEuPathDB" id="FungiDB:PEXP_011640"/>
<dbReference type="GeneID" id="27674950"/>
<evidence type="ECO:0000313" key="3">
    <source>
        <dbReference type="Proteomes" id="UP000030143"/>
    </source>
</evidence>
<evidence type="ECO:0000256" key="1">
    <source>
        <dbReference type="SAM" id="SignalP"/>
    </source>
</evidence>
<dbReference type="PANTHER" id="PTHR42047:SF1">
    <property type="entry name" value="PROTEIN, PUTATIVE (AFU_ORTHOLOGUE AFUA_6G03560)-RELATED"/>
    <property type="match status" value="1"/>
</dbReference>
<protein>
    <recommendedName>
        <fullName evidence="4">IgE-binding protein</fullName>
    </recommendedName>
</protein>
<organism evidence="2 3">
    <name type="scientific">Penicillium expansum</name>
    <name type="common">Blue mold rot fungus</name>
    <dbReference type="NCBI Taxonomy" id="27334"/>
    <lineage>
        <taxon>Eukaryota</taxon>
        <taxon>Fungi</taxon>
        <taxon>Dikarya</taxon>
        <taxon>Ascomycota</taxon>
        <taxon>Pezizomycotina</taxon>
        <taxon>Eurotiomycetes</taxon>
        <taxon>Eurotiomycetidae</taxon>
        <taxon>Eurotiales</taxon>
        <taxon>Aspergillaceae</taxon>
        <taxon>Penicillium</taxon>
    </lineage>
</organism>
<dbReference type="InterPro" id="IPR052820">
    <property type="entry name" value="PhiA_domain"/>
</dbReference>
<evidence type="ECO:0000313" key="2">
    <source>
        <dbReference type="EMBL" id="KGO57813.1"/>
    </source>
</evidence>